<feature type="compositionally biased region" description="Polar residues" evidence="1">
    <location>
        <begin position="637"/>
        <end position="657"/>
    </location>
</feature>
<evidence type="ECO:0000256" key="1">
    <source>
        <dbReference type="SAM" id="MobiDB-lite"/>
    </source>
</evidence>
<dbReference type="Pfam" id="PF20737">
    <property type="entry name" value="Glyco_hydro127C"/>
    <property type="match status" value="1"/>
</dbReference>
<dbReference type="GO" id="GO:0005975">
    <property type="term" value="P:carbohydrate metabolic process"/>
    <property type="evidence" value="ECO:0007669"/>
    <property type="project" value="InterPro"/>
</dbReference>
<evidence type="ECO:0008006" key="7">
    <source>
        <dbReference type="Google" id="ProtNLM"/>
    </source>
</evidence>
<dbReference type="eggNOG" id="COG3533">
    <property type="taxonomic scope" value="Bacteria"/>
</dbReference>
<protein>
    <recommendedName>
        <fullName evidence="7">Six-hairpin glycosidase</fullName>
    </recommendedName>
</protein>
<evidence type="ECO:0000259" key="3">
    <source>
        <dbReference type="Pfam" id="PF20736"/>
    </source>
</evidence>
<dbReference type="InterPro" id="IPR012878">
    <property type="entry name" value="Beta-AFase-like_GH127_cat"/>
</dbReference>
<dbReference type="KEGG" id="fgi:OP10G_1294"/>
<dbReference type="EMBL" id="CP007139">
    <property type="protein sequence ID" value="AIE84662.1"/>
    <property type="molecule type" value="Genomic_DNA"/>
</dbReference>
<dbReference type="InterPro" id="IPR008928">
    <property type="entry name" value="6-hairpin_glycosidase_sf"/>
</dbReference>
<reference evidence="5 6" key="1">
    <citation type="journal article" date="2014" name="PLoS ONE">
        <title>The first complete genome sequence of the class fimbriimonadia in the phylum armatimonadetes.</title>
        <authorList>
            <person name="Hu Z.Y."/>
            <person name="Wang Y.Z."/>
            <person name="Im W.T."/>
            <person name="Wang S.Y."/>
            <person name="Zhao G.P."/>
            <person name="Zheng H.J."/>
            <person name="Quan Z.X."/>
        </authorList>
    </citation>
    <scope>NUCLEOTIDE SEQUENCE [LARGE SCALE GENOMIC DNA]</scope>
    <source>
        <strain evidence="5">Gsoil 348</strain>
    </source>
</reference>
<dbReference type="InterPro" id="IPR049046">
    <property type="entry name" value="Beta-AFase-like_GH127_middle"/>
</dbReference>
<keyword evidence="6" id="KW-1185">Reference proteome</keyword>
<gene>
    <name evidence="5" type="ORF">OP10G_1294</name>
</gene>
<dbReference type="AlphaFoldDB" id="A0A068NMQ1"/>
<dbReference type="InterPro" id="IPR049174">
    <property type="entry name" value="Beta-AFase-like"/>
</dbReference>
<feature type="domain" description="Non-reducing end beta-L-arabinofuranosidase-like GH127 C-terminal" evidence="4">
    <location>
        <begin position="520"/>
        <end position="625"/>
    </location>
</feature>
<dbReference type="Proteomes" id="UP000027982">
    <property type="component" value="Chromosome"/>
</dbReference>
<accession>A0A068NMQ1</accession>
<dbReference type="HOGENOM" id="CLU_013148_1_0_0"/>
<sequence>MRDYPVKPVPFTAVHLHDVFWAPKIETNRAVTIPFAFQKCEETGRVDLFERAAKVLRGEPLENKKPPGYPFDDTDIYKVLEGASYALSVKPDPKLEAYVDSLVAKIAAAQEPDGYLYTTRTIDPVHPHAWSGAERWVKEEDNSHELYDLGHLYEAAVAHYQATGKKTLLNVALKSADLLDRTFGPGKRKIWPGHQIVEMGLVKLSRVTGDPRYTNLAKFFLDSRGGSGEYWQAHKPPVDQTEAVGHAVRASYMYSGMADVAAMTGDVRYLTAIDKIWDNVVSKKLYITGGIGATGAGEAFGQNYELPNMSAYCETCAAVGNDYWNQRLFLLHKDAKYVDVFERTLYNGLISGVSLDGKGFFYPNPLESRGQHARSPWFGVACCPGNITRFMASVPGYFYAQDKSNLYVNLYAAGSADIKMDSGRKVQVVQETTYPWNGDVKITVNPDRSSKFALNVRIPGWARNKPVPSDLYRFAEMVKAPVGLKVNGKEVPMIPDKGYVALNRTWKKGDVVELSLPMPVRRVVANSQVAADQGLVALQRGPVVYCAEWPDNGGKVRNLMVPNEAALHPTMQPDLLGGVVTLNGTAETLAYDKAGKVVSEPHPFVAIPYYTWANRGRGEMEVWLPNTEASAHPTPQPTIASQGKITTSRGTNPTAINDLSEPKTSEDETSFFHWWPRKGTTEWVELTFKEPATVSETEIYWFDDTHRGECRVPESWRLLYKDGDQWKPVETTDPYGVKLDAFNRLTFKPVTTSALRVEVKLQPNWSAGVQEWKVK</sequence>
<evidence type="ECO:0000313" key="6">
    <source>
        <dbReference type="Proteomes" id="UP000027982"/>
    </source>
</evidence>
<dbReference type="PANTHER" id="PTHR43465">
    <property type="entry name" value="DUF1680 DOMAIN PROTEIN (AFU_ORTHOLOGUE AFUA_1G08910)"/>
    <property type="match status" value="1"/>
</dbReference>
<dbReference type="Pfam" id="PF20736">
    <property type="entry name" value="Glyco_hydro127M"/>
    <property type="match status" value="1"/>
</dbReference>
<dbReference type="InterPro" id="IPR049049">
    <property type="entry name" value="Beta-AFase-like_GH127_C"/>
</dbReference>
<feature type="domain" description="Non-reducing end beta-L-arabinofuranosidase-like GH127 catalytic" evidence="2">
    <location>
        <begin position="13"/>
        <end position="395"/>
    </location>
</feature>
<name>A0A068NMQ1_FIMGI</name>
<evidence type="ECO:0000259" key="2">
    <source>
        <dbReference type="Pfam" id="PF07944"/>
    </source>
</evidence>
<dbReference type="Pfam" id="PF07944">
    <property type="entry name" value="Beta-AFase-like_GH127_cat"/>
    <property type="match status" value="1"/>
</dbReference>
<dbReference type="SUPFAM" id="SSF48208">
    <property type="entry name" value="Six-hairpin glycosidases"/>
    <property type="match status" value="1"/>
</dbReference>
<evidence type="ECO:0000259" key="4">
    <source>
        <dbReference type="Pfam" id="PF20737"/>
    </source>
</evidence>
<evidence type="ECO:0000313" key="5">
    <source>
        <dbReference type="EMBL" id="AIE84662.1"/>
    </source>
</evidence>
<feature type="region of interest" description="Disordered" evidence="1">
    <location>
        <begin position="629"/>
        <end position="663"/>
    </location>
</feature>
<dbReference type="Gene3D" id="2.60.120.260">
    <property type="entry name" value="Galactose-binding domain-like"/>
    <property type="match status" value="1"/>
</dbReference>
<organism evidence="5 6">
    <name type="scientific">Fimbriimonas ginsengisoli Gsoil 348</name>
    <dbReference type="NCBI Taxonomy" id="661478"/>
    <lineage>
        <taxon>Bacteria</taxon>
        <taxon>Bacillati</taxon>
        <taxon>Armatimonadota</taxon>
        <taxon>Fimbriimonadia</taxon>
        <taxon>Fimbriimonadales</taxon>
        <taxon>Fimbriimonadaceae</taxon>
        <taxon>Fimbriimonas</taxon>
    </lineage>
</organism>
<proteinExistence type="predicted"/>
<dbReference type="PANTHER" id="PTHR43465:SF2">
    <property type="entry name" value="DUF1680 DOMAIN PROTEIN (AFU_ORTHOLOGUE AFUA_1G08910)"/>
    <property type="match status" value="1"/>
</dbReference>
<feature type="domain" description="Non-reducing end beta-L-arabinofuranosidase-like GH127 middle" evidence="3">
    <location>
        <begin position="406"/>
        <end position="518"/>
    </location>
</feature>
<dbReference type="STRING" id="661478.OP10G_1294"/>